<organism evidence="3">
    <name type="scientific">Salpingoeca rosetta (strain ATCC 50818 / BSB-021)</name>
    <dbReference type="NCBI Taxonomy" id="946362"/>
    <lineage>
        <taxon>Eukaryota</taxon>
        <taxon>Choanoflagellata</taxon>
        <taxon>Craspedida</taxon>
        <taxon>Salpingoecidae</taxon>
        <taxon>Salpingoeca</taxon>
    </lineage>
</organism>
<dbReference type="AlphaFoldDB" id="F2UNC7"/>
<dbReference type="KEGG" id="sre:PTSG_09862"/>
<name>F2UNC7_SALR5</name>
<evidence type="ECO:0000313" key="3">
    <source>
        <dbReference type="Proteomes" id="UP000007799"/>
    </source>
</evidence>
<proteinExistence type="predicted"/>
<dbReference type="Proteomes" id="UP000007799">
    <property type="component" value="Unassembled WGS sequence"/>
</dbReference>
<accession>F2UNC7</accession>
<protein>
    <submittedName>
        <fullName evidence="2">Uncharacterized protein</fullName>
    </submittedName>
</protein>
<evidence type="ECO:0000313" key="2">
    <source>
        <dbReference type="EMBL" id="EGD79132.1"/>
    </source>
</evidence>
<feature type="compositionally biased region" description="Low complexity" evidence="1">
    <location>
        <begin position="14"/>
        <end position="26"/>
    </location>
</feature>
<dbReference type="EMBL" id="GL832984">
    <property type="protein sequence ID" value="EGD79132.1"/>
    <property type="molecule type" value="Genomic_DNA"/>
</dbReference>
<dbReference type="InParanoid" id="F2UNC7"/>
<evidence type="ECO:0000256" key="1">
    <source>
        <dbReference type="SAM" id="MobiDB-lite"/>
    </source>
</evidence>
<keyword evidence="3" id="KW-1185">Reference proteome</keyword>
<feature type="region of interest" description="Disordered" evidence="1">
    <location>
        <begin position="13"/>
        <end position="38"/>
    </location>
</feature>
<dbReference type="RefSeq" id="XP_004989217.1">
    <property type="nucleotide sequence ID" value="XM_004989160.1"/>
</dbReference>
<sequence length="295" mass="32994">MYEMMQHIVAKWQTSDSNSDTCSSSNDDSRHRSGDHPQPASLCNHFAASVGDSFTVLYISRDADVVRQRQMEEGVAGLWKAERISAVDGAERDNVMKRLAGTPQEAQSSVEQLVAQPNKPPAVHLKEAAVAISHLDAIQRLPEGWKLVRLAMTTYEHEWNKILKEWQGEAAFAPNSTDVMRMPFVELDAADPTQPLKVWLEKLPVFPCIVSDECILDRIAANHMYIASPPLLNIPEGRLDQPDSTVRDHVKDFHVSSRLHSLDWAAHKFHECTTKAPDQRMMANLDCGDVVPPPS</sequence>
<reference evidence="2" key="1">
    <citation type="submission" date="2009-08" db="EMBL/GenBank/DDBJ databases">
        <title>Annotation of Salpingoeca rosetta.</title>
        <authorList>
            <consortium name="The Broad Institute Genome Sequencing Platform"/>
            <person name="Russ C."/>
            <person name="Cuomo C."/>
            <person name="Burger G."/>
            <person name="Gray M.W."/>
            <person name="Holland P.W.H."/>
            <person name="King N."/>
            <person name="Lang F.B.F."/>
            <person name="Roger A.J."/>
            <person name="Ruiz-Trillo I."/>
            <person name="Young S.K."/>
            <person name="Zeng Q."/>
            <person name="Gargeya S."/>
            <person name="Alvarado L."/>
            <person name="Berlin A."/>
            <person name="Chapman S.B."/>
            <person name="Chen Z."/>
            <person name="Freedman E."/>
            <person name="Gellesch M."/>
            <person name="Goldberg J."/>
            <person name="Griggs A."/>
            <person name="Gujja S."/>
            <person name="Heilman E."/>
            <person name="Heiman D."/>
            <person name="Howarth C."/>
            <person name="Mehta T."/>
            <person name="Neiman D."/>
            <person name="Pearson M."/>
            <person name="Roberts A."/>
            <person name="Saif S."/>
            <person name="Shea T."/>
            <person name="Shenoy N."/>
            <person name="Sisk P."/>
            <person name="Stolte C."/>
            <person name="Sykes S."/>
            <person name="White J."/>
            <person name="Yandava C."/>
            <person name="Haas B."/>
            <person name="Nusbaum C."/>
            <person name="Birren B."/>
        </authorList>
    </citation>
    <scope>NUCLEOTIDE SEQUENCE [LARGE SCALE GENOMIC DNA]</scope>
    <source>
        <strain evidence="2">ATCC 50818</strain>
    </source>
</reference>
<gene>
    <name evidence="2" type="ORF">PTSG_09862</name>
</gene>
<dbReference type="GeneID" id="16069761"/>